<comment type="caution">
    <text evidence="1">The sequence shown here is derived from an EMBL/GenBank/DDBJ whole genome shotgun (WGS) entry which is preliminary data.</text>
</comment>
<name>A0A412N2Z0_9BACE</name>
<dbReference type="Proteomes" id="UP000285159">
    <property type="component" value="Unassembled WGS sequence"/>
</dbReference>
<proteinExistence type="predicted"/>
<evidence type="ECO:0000313" key="1">
    <source>
        <dbReference type="EMBL" id="RGT32198.1"/>
    </source>
</evidence>
<sequence>MTELYIDGQLAVLPEGFSFTFTSENPYFTRSSNYSMDVELPMPANYVIFKHVNRLDVTKEKTILPATLIVDGKCLLYGSAVLLSIEDTLVKVQLVSGNAEFNLLTNDDIYIDELKLGGPYVPPTPGLFQFFLPESEMTTVYGSVDEVDGVFLPVFYQEAKEENLVNAVTYEEGTTNFNPYSSYLIGSFQPYLLTVIKKLIDYFGYTFDTTFFDNNFLRNIYICSAVNSFRIETALPHWTISEFFNELEKFLGVVTVVDEQSKIVRFVELNNYFSNPDKEIINYTELLHEFTVDINEEKNDKDVTSGNVGYDLPSTSDDGYFRLDRNLLKAAKKIEYTHYQQMKNAYDGMDKAERKKVIFVVGKRYYINYNENETDILREVNLYADFVRHPESDDTDVELKIVPAKIVQHNRGTWKRLQHNFDVVRTDTNLFLNIPLISYYRKNYNPDWIISPQGEGFNIQEAIDGDIELPEKQQKNDRMEIAFNTGIFNRQNVTSNGQTKPYSHAYPFTDYQQKTEAQLTEFLPYSLSLNDVCPNSMGRRLSNLKKFHSDIPYTIQFQTDKLPDVNKVFLIGNKRYLCEKIEAEIDADGLNKVLKGTFYRIE</sequence>
<dbReference type="AlphaFoldDB" id="A0A412N2Z0"/>
<gene>
    <name evidence="1" type="ORF">DWX38_10030</name>
</gene>
<evidence type="ECO:0000313" key="2">
    <source>
        <dbReference type="Proteomes" id="UP000285159"/>
    </source>
</evidence>
<reference evidence="1 2" key="1">
    <citation type="submission" date="2018-08" db="EMBL/GenBank/DDBJ databases">
        <title>A genome reference for cultivated species of the human gut microbiota.</title>
        <authorList>
            <person name="Zou Y."/>
            <person name="Xue W."/>
            <person name="Luo G."/>
        </authorList>
    </citation>
    <scope>NUCLEOTIDE SEQUENCE [LARGE SCALE GENOMIC DNA]</scope>
    <source>
        <strain evidence="1 2">AF19-1AC</strain>
    </source>
</reference>
<protein>
    <submittedName>
        <fullName evidence="1">Uncharacterized protein</fullName>
    </submittedName>
</protein>
<dbReference type="RefSeq" id="WP_118468245.1">
    <property type="nucleotide sequence ID" value="NZ_CAJLSL010000011.1"/>
</dbReference>
<organism evidence="1 2">
    <name type="scientific">Bacteroides clarus</name>
    <dbReference type="NCBI Taxonomy" id="626929"/>
    <lineage>
        <taxon>Bacteria</taxon>
        <taxon>Pseudomonadati</taxon>
        <taxon>Bacteroidota</taxon>
        <taxon>Bacteroidia</taxon>
        <taxon>Bacteroidales</taxon>
        <taxon>Bacteroidaceae</taxon>
        <taxon>Bacteroides</taxon>
    </lineage>
</organism>
<accession>A0A412N2Z0</accession>
<dbReference type="EMBL" id="QRWP01000008">
    <property type="protein sequence ID" value="RGT32198.1"/>
    <property type="molecule type" value="Genomic_DNA"/>
</dbReference>